<keyword evidence="2" id="KW-0805">Transcription regulation</keyword>
<keyword evidence="3" id="KW-0238">DNA-binding</keyword>
<feature type="domain" description="HTH araC/xylS-type" evidence="8">
    <location>
        <begin position="890"/>
        <end position="989"/>
    </location>
</feature>
<dbReference type="EMBL" id="JABANE010000086">
    <property type="protein sequence ID" value="NME71120.1"/>
    <property type="molecule type" value="Genomic_DNA"/>
</dbReference>
<dbReference type="SUPFAM" id="SSF101898">
    <property type="entry name" value="NHL repeat"/>
    <property type="match status" value="1"/>
</dbReference>
<dbReference type="GO" id="GO:0003700">
    <property type="term" value="F:DNA-binding transcription factor activity"/>
    <property type="evidence" value="ECO:0007669"/>
    <property type="project" value="InterPro"/>
</dbReference>
<dbReference type="PANTHER" id="PTHR43547">
    <property type="entry name" value="TWO-COMPONENT HISTIDINE KINASE"/>
    <property type="match status" value="1"/>
</dbReference>
<dbReference type="InterPro" id="IPR009057">
    <property type="entry name" value="Homeodomain-like_sf"/>
</dbReference>
<reference evidence="9 10" key="1">
    <citation type="submission" date="2020-04" db="EMBL/GenBank/DDBJ databases">
        <title>Flammeovirga sp. SR4, a novel species isolated from seawater.</title>
        <authorList>
            <person name="Wang X."/>
        </authorList>
    </citation>
    <scope>NUCLEOTIDE SEQUENCE [LARGE SCALE GENOMIC DNA]</scope>
    <source>
        <strain evidence="9 10">ATCC 23126</strain>
    </source>
</reference>
<dbReference type="InterPro" id="IPR018062">
    <property type="entry name" value="HTH_AraC-typ_CS"/>
</dbReference>
<dbReference type="PANTHER" id="PTHR43547:SF2">
    <property type="entry name" value="HYBRID SIGNAL TRANSDUCTION HISTIDINE KINASE C"/>
    <property type="match status" value="1"/>
</dbReference>
<dbReference type="GO" id="GO:0000155">
    <property type="term" value="F:phosphorelay sensor kinase activity"/>
    <property type="evidence" value="ECO:0007669"/>
    <property type="project" value="TreeGrafter"/>
</dbReference>
<dbReference type="InterPro" id="IPR020449">
    <property type="entry name" value="Tscrpt_reg_AraC-type_HTH"/>
</dbReference>
<dbReference type="InterPro" id="IPR015943">
    <property type="entry name" value="WD40/YVTN_repeat-like_dom_sf"/>
</dbReference>
<dbReference type="Gene3D" id="2.130.10.10">
    <property type="entry name" value="YVTN repeat-like/Quinoprotein amine dehydrogenase"/>
    <property type="match status" value="3"/>
</dbReference>
<dbReference type="InterPro" id="IPR011110">
    <property type="entry name" value="Reg_prop"/>
</dbReference>
<keyword evidence="4" id="KW-0804">Transcription</keyword>
<evidence type="ECO:0000256" key="3">
    <source>
        <dbReference type="ARBA" id="ARBA00023125"/>
    </source>
</evidence>
<evidence type="ECO:0000313" key="10">
    <source>
        <dbReference type="Proteomes" id="UP000576082"/>
    </source>
</evidence>
<sequence>MKSLFTILLLFLLNVSYASNAFKIHALTKYLSNSEVYSLLEDHNGYIWIGTLDGLNYYDGYDIKVFNIGDNNENSLSNNTIYALAEDQRGRIWIGTNDGLNIYEPLYDRFTQVSLNKYVSRKERVNTFLIQGDYLFVGTQVGLYIININQETAQIKEDNFIKVNEIFSQSSINNIVIDPKDKEVLWVASSHGMAKIKYNHKKKRISILSKPQSLAKVKITALDFDEKDNIWFSTVNALNKYSITEDKVEKWKDIKAISDLQIDNNGNLWVSSVTSGLFYLDSAKFENKQANIRKLMRTSTPLIRTLLLGRDGTLWIGTIGEGVNYLDVDNNPFKLYNISKFIENQKITHFVRSVYKDEKTNCIYFGLHNGGLYVYNQNKRSTHKVGLGELLVFDIKKINGELLVGSKQGVYKVKQSNSSYSVEKLIAIPSTCTNIIPSADPSNIWVASLDGVYKFHKNNDQSYTSKLYNRESVPNLSGRNARVLFYDEEYKEMWVGFEGGGLNILSLDEEENVRNVNIINAKIGEKVISNDFVRSIRKTLTGQYLVGTYNGLNILKRTGDDLFENTIITKNDGLLSNMIQSIEQDKEGNIWLGTNNGMSRLTINADKSFSIINYNRQNGLPSAEFSEHTSSKTESGEIFFGTNHLFFSFNSEDIVVSGKGLKVSIDKFYILGERVYPNRDFHGEIKTKVLTNDLTSIVLSPNETSFSLDFMVSEVGRAKRVAYAYKLEGYDEEWKFLTNSNRHIEYVHLPYGSYNLLYKASSVDGIFDEEYQSLSIQIDRPYYLKWYAFLSYVVVLLGILYILYLSKFKHDAEENINIQANHQLETKLKEVIEKESVVTAEETTNQGAEEQEEAKPDTEEQKESEQVVEVTEVINEDKPRLSIQDEKFLNKLSEAIAEGLSDSEFTIETLEREMGMSHSNFYRKVKKVTGRSAKDILQEARLKKAAFLITQEEYRVSDVAYIVGFNNPKYFSKCFKEYFGKTPSQYEQSEKQRKEEVKN</sequence>
<evidence type="ECO:0000256" key="4">
    <source>
        <dbReference type="ARBA" id="ARBA00023163"/>
    </source>
</evidence>
<keyword evidence="6" id="KW-0812">Transmembrane</keyword>
<evidence type="ECO:0000259" key="8">
    <source>
        <dbReference type="PROSITE" id="PS01124"/>
    </source>
</evidence>
<dbReference type="SMART" id="SM00342">
    <property type="entry name" value="HTH_ARAC"/>
    <property type="match status" value="1"/>
</dbReference>
<dbReference type="SUPFAM" id="SSF46689">
    <property type="entry name" value="Homeodomain-like"/>
    <property type="match status" value="1"/>
</dbReference>
<dbReference type="Pfam" id="PF07495">
    <property type="entry name" value="Y_Y_Y"/>
    <property type="match status" value="1"/>
</dbReference>
<dbReference type="InterPro" id="IPR018060">
    <property type="entry name" value="HTH_AraC"/>
</dbReference>
<dbReference type="InterPro" id="IPR013783">
    <property type="entry name" value="Ig-like_fold"/>
</dbReference>
<keyword evidence="6" id="KW-0472">Membrane</keyword>
<dbReference type="Pfam" id="PF07494">
    <property type="entry name" value="Reg_prop"/>
    <property type="match status" value="3"/>
</dbReference>
<feature type="region of interest" description="Disordered" evidence="5">
    <location>
        <begin position="839"/>
        <end position="865"/>
    </location>
</feature>
<comment type="caution">
    <text evidence="9">The sequence shown here is derived from an EMBL/GenBank/DDBJ whole genome shotgun (WGS) entry which is preliminary data.</text>
</comment>
<keyword evidence="1" id="KW-0597">Phosphoprotein</keyword>
<dbReference type="SUPFAM" id="SSF63829">
    <property type="entry name" value="Calcium-dependent phosphotriesterase"/>
    <property type="match status" value="2"/>
</dbReference>
<dbReference type="Gene3D" id="1.10.10.60">
    <property type="entry name" value="Homeodomain-like"/>
    <property type="match status" value="1"/>
</dbReference>
<dbReference type="PRINTS" id="PR00032">
    <property type="entry name" value="HTHARAC"/>
</dbReference>
<organism evidence="9 10">
    <name type="scientific">Flammeovirga aprica JL-4</name>
    <dbReference type="NCBI Taxonomy" id="694437"/>
    <lineage>
        <taxon>Bacteria</taxon>
        <taxon>Pseudomonadati</taxon>
        <taxon>Bacteroidota</taxon>
        <taxon>Cytophagia</taxon>
        <taxon>Cytophagales</taxon>
        <taxon>Flammeovirgaceae</taxon>
        <taxon>Flammeovirga</taxon>
    </lineage>
</organism>
<dbReference type="RefSeq" id="WP_169659342.1">
    <property type="nucleotide sequence ID" value="NZ_JABANE010000086.1"/>
</dbReference>
<evidence type="ECO:0000256" key="7">
    <source>
        <dbReference type="SAM" id="SignalP"/>
    </source>
</evidence>
<name>A0A7X9RYP4_9BACT</name>
<dbReference type="InterPro" id="IPR011123">
    <property type="entry name" value="Y_Y_Y"/>
</dbReference>
<proteinExistence type="predicted"/>
<accession>A0A7X9RYP4</accession>
<dbReference type="Proteomes" id="UP000576082">
    <property type="component" value="Unassembled WGS sequence"/>
</dbReference>
<gene>
    <name evidence="9" type="ORF">HHU12_24335</name>
</gene>
<evidence type="ECO:0000256" key="1">
    <source>
        <dbReference type="ARBA" id="ARBA00022553"/>
    </source>
</evidence>
<dbReference type="AlphaFoldDB" id="A0A7X9RYP4"/>
<evidence type="ECO:0000313" key="9">
    <source>
        <dbReference type="EMBL" id="NME71120.1"/>
    </source>
</evidence>
<evidence type="ECO:0000256" key="6">
    <source>
        <dbReference type="SAM" id="Phobius"/>
    </source>
</evidence>
<dbReference type="Pfam" id="PF12833">
    <property type="entry name" value="HTH_18"/>
    <property type="match status" value="1"/>
</dbReference>
<keyword evidence="10" id="KW-1185">Reference proteome</keyword>
<feature type="signal peptide" evidence="7">
    <location>
        <begin position="1"/>
        <end position="21"/>
    </location>
</feature>
<feature type="chain" id="PRO_5031102242" evidence="7">
    <location>
        <begin position="22"/>
        <end position="999"/>
    </location>
</feature>
<dbReference type="PROSITE" id="PS00041">
    <property type="entry name" value="HTH_ARAC_FAMILY_1"/>
    <property type="match status" value="1"/>
</dbReference>
<dbReference type="Gene3D" id="2.60.40.10">
    <property type="entry name" value="Immunoglobulins"/>
    <property type="match status" value="1"/>
</dbReference>
<dbReference type="GO" id="GO:0043565">
    <property type="term" value="F:sequence-specific DNA binding"/>
    <property type="evidence" value="ECO:0007669"/>
    <property type="project" value="InterPro"/>
</dbReference>
<dbReference type="PROSITE" id="PS01124">
    <property type="entry name" value="HTH_ARAC_FAMILY_2"/>
    <property type="match status" value="1"/>
</dbReference>
<evidence type="ECO:0000256" key="5">
    <source>
        <dbReference type="SAM" id="MobiDB-lite"/>
    </source>
</evidence>
<feature type="transmembrane region" description="Helical" evidence="6">
    <location>
        <begin position="786"/>
        <end position="805"/>
    </location>
</feature>
<keyword evidence="7" id="KW-0732">Signal</keyword>
<feature type="compositionally biased region" description="Basic and acidic residues" evidence="5">
    <location>
        <begin position="853"/>
        <end position="865"/>
    </location>
</feature>
<evidence type="ECO:0000256" key="2">
    <source>
        <dbReference type="ARBA" id="ARBA00023015"/>
    </source>
</evidence>
<protein>
    <submittedName>
        <fullName evidence="9">Helix-turn-helix domain-containing protein</fullName>
    </submittedName>
</protein>
<keyword evidence="6" id="KW-1133">Transmembrane helix</keyword>